<proteinExistence type="inferred from homology"/>
<name>A0A6L9EGR7_9FLAO</name>
<dbReference type="Gene3D" id="3.40.50.720">
    <property type="entry name" value="NAD(P)-binding Rossmann-like Domain"/>
    <property type="match status" value="1"/>
</dbReference>
<evidence type="ECO:0000313" key="4">
    <source>
        <dbReference type="Proteomes" id="UP000475249"/>
    </source>
</evidence>
<reference evidence="3 4" key="1">
    <citation type="submission" date="2020-01" db="EMBL/GenBank/DDBJ databases">
        <title>Bacteria diversity of Porities sp.</title>
        <authorList>
            <person name="Wang G."/>
        </authorList>
    </citation>
    <scope>NUCLEOTIDE SEQUENCE [LARGE SCALE GENOMIC DNA]</scope>
    <source>
        <strain evidence="3 4">R33</strain>
    </source>
</reference>
<comment type="caution">
    <text evidence="3">The sequence shown here is derived from an EMBL/GenBank/DDBJ whole genome shotgun (WGS) entry which is preliminary data.</text>
</comment>
<dbReference type="InterPro" id="IPR051122">
    <property type="entry name" value="SDR_DHRS6-like"/>
</dbReference>
<comment type="similarity">
    <text evidence="1">Belongs to the short-chain dehydrogenases/reductases (SDR) family.</text>
</comment>
<keyword evidence="4" id="KW-1185">Reference proteome</keyword>
<organism evidence="3 4">
    <name type="scientific">Poritiphilus flavus</name>
    <dbReference type="NCBI Taxonomy" id="2697053"/>
    <lineage>
        <taxon>Bacteria</taxon>
        <taxon>Pseudomonadati</taxon>
        <taxon>Bacteroidota</taxon>
        <taxon>Flavobacteriia</taxon>
        <taxon>Flavobacteriales</taxon>
        <taxon>Flavobacteriaceae</taxon>
        <taxon>Poritiphilus</taxon>
    </lineage>
</organism>
<protein>
    <submittedName>
        <fullName evidence="3">SDR family oxidoreductase</fullName>
    </submittedName>
</protein>
<gene>
    <name evidence="3" type="ORF">GTQ38_17860</name>
</gene>
<sequence length="235" mass="25460">MKDKKIVIVGASSGIGRELAKICAGKGAIIYLVSRTESKLLELQQELGEKSFVQPMDMLDETAVNETFRQIGEFDYMALTAVADETKLFSPIKSMPTEIAHRGMEKFWGTFNCCRAAANYISKEGAMVLTSSIAIYKPSKNASIMNAASAAVGVFAKALALEIAPTRVSVVAPGVVGTGVWTQEETENYKEWAKKTLPVEHLGTPQELAYAYYSILTNPYMTGSITNVDGGLTLI</sequence>
<dbReference type="AlphaFoldDB" id="A0A6L9EGR7"/>
<dbReference type="CDD" id="cd05233">
    <property type="entry name" value="SDR_c"/>
    <property type="match status" value="1"/>
</dbReference>
<evidence type="ECO:0000256" key="2">
    <source>
        <dbReference type="ARBA" id="ARBA00023002"/>
    </source>
</evidence>
<accession>A0A6L9EGR7</accession>
<dbReference type="EMBL" id="WXYO01000008">
    <property type="protein sequence ID" value="NAS13885.1"/>
    <property type="molecule type" value="Genomic_DNA"/>
</dbReference>
<dbReference type="PANTHER" id="PTHR43477">
    <property type="entry name" value="DIHYDROANTICAPSIN 7-DEHYDROGENASE"/>
    <property type="match status" value="1"/>
</dbReference>
<dbReference type="InterPro" id="IPR036291">
    <property type="entry name" value="NAD(P)-bd_dom_sf"/>
</dbReference>
<dbReference type="PRINTS" id="PR00081">
    <property type="entry name" value="GDHRDH"/>
</dbReference>
<dbReference type="SUPFAM" id="SSF51735">
    <property type="entry name" value="NAD(P)-binding Rossmann-fold domains"/>
    <property type="match status" value="1"/>
</dbReference>
<evidence type="ECO:0000313" key="3">
    <source>
        <dbReference type="EMBL" id="NAS13885.1"/>
    </source>
</evidence>
<dbReference type="Proteomes" id="UP000475249">
    <property type="component" value="Unassembled WGS sequence"/>
</dbReference>
<keyword evidence="2" id="KW-0560">Oxidoreductase</keyword>
<dbReference type="PANTHER" id="PTHR43477:SF1">
    <property type="entry name" value="DIHYDROANTICAPSIN 7-DEHYDROGENASE"/>
    <property type="match status" value="1"/>
</dbReference>
<dbReference type="GO" id="GO:0016491">
    <property type="term" value="F:oxidoreductase activity"/>
    <property type="evidence" value="ECO:0007669"/>
    <property type="project" value="UniProtKB-KW"/>
</dbReference>
<dbReference type="InterPro" id="IPR002347">
    <property type="entry name" value="SDR_fam"/>
</dbReference>
<evidence type="ECO:0000256" key="1">
    <source>
        <dbReference type="ARBA" id="ARBA00006484"/>
    </source>
</evidence>
<dbReference type="Pfam" id="PF13561">
    <property type="entry name" value="adh_short_C2"/>
    <property type="match status" value="1"/>
</dbReference>